<reference evidence="2" key="1">
    <citation type="journal article" date="2018" name="Nat. Microbiol.">
        <title>Leveraging single-cell genomics to expand the fungal tree of life.</title>
        <authorList>
            <person name="Ahrendt S.R."/>
            <person name="Quandt C.A."/>
            <person name="Ciobanu D."/>
            <person name="Clum A."/>
            <person name="Salamov A."/>
            <person name="Andreopoulos B."/>
            <person name="Cheng J.F."/>
            <person name="Woyke T."/>
            <person name="Pelin A."/>
            <person name="Henrissat B."/>
            <person name="Reynolds N.K."/>
            <person name="Benny G.L."/>
            <person name="Smith M.E."/>
            <person name="James T.Y."/>
            <person name="Grigoriev I.V."/>
        </authorList>
    </citation>
    <scope>NUCLEOTIDE SEQUENCE [LARGE SCALE GENOMIC DNA]</scope>
</reference>
<proteinExistence type="predicted"/>
<dbReference type="EMBL" id="ML002099">
    <property type="protein sequence ID" value="RKO82781.1"/>
    <property type="molecule type" value="Genomic_DNA"/>
</dbReference>
<accession>A0A4P9VTD4</accession>
<organism evidence="1 2">
    <name type="scientific">Blyttiomyces helicus</name>
    <dbReference type="NCBI Taxonomy" id="388810"/>
    <lineage>
        <taxon>Eukaryota</taxon>
        <taxon>Fungi</taxon>
        <taxon>Fungi incertae sedis</taxon>
        <taxon>Chytridiomycota</taxon>
        <taxon>Chytridiomycota incertae sedis</taxon>
        <taxon>Chytridiomycetes</taxon>
        <taxon>Chytridiomycetes incertae sedis</taxon>
        <taxon>Blyttiomyces</taxon>
    </lineage>
</organism>
<dbReference type="AlphaFoldDB" id="A0A4P9VTD4"/>
<gene>
    <name evidence="1" type="ORF">BDK51DRAFT_44222</name>
</gene>
<name>A0A4P9VTD4_9FUNG</name>
<dbReference type="Proteomes" id="UP000269721">
    <property type="component" value="Unassembled WGS sequence"/>
</dbReference>
<protein>
    <submittedName>
        <fullName evidence="1">Uncharacterized protein</fullName>
    </submittedName>
</protein>
<evidence type="ECO:0000313" key="2">
    <source>
        <dbReference type="Proteomes" id="UP000269721"/>
    </source>
</evidence>
<sequence length="219" mass="23703">MVVDRSDNKWATCRPPGRLERATRNGGWAGTTFSREHESARLRVTWTAYENDDINVLDGDVPSVVWYSDDVEAAGGLQVVVALADGDGDSPDGLGDFTESRLAGLRVDRDVPPVYPWVVGLGGGILQTVAVLGHDDVAWSRLVGVSGKGSLRLLNRVEGAAYGRLKLNMLKIMAADSWALRWVASLTSYRCIEPAVAVSVEPPVAVSTFKLVLHRLVPH</sequence>
<keyword evidence="2" id="KW-1185">Reference proteome</keyword>
<evidence type="ECO:0000313" key="1">
    <source>
        <dbReference type="EMBL" id="RKO82781.1"/>
    </source>
</evidence>